<feature type="signal peptide" evidence="8">
    <location>
        <begin position="1"/>
        <end position="16"/>
    </location>
</feature>
<evidence type="ECO:0000256" key="4">
    <source>
        <dbReference type="ARBA" id="ARBA00022729"/>
    </source>
</evidence>
<dbReference type="EC" id="3.1.3.2" evidence="3"/>
<dbReference type="GO" id="GO:0003993">
    <property type="term" value="F:acid phosphatase activity"/>
    <property type="evidence" value="ECO:0007669"/>
    <property type="project" value="UniProtKB-EC"/>
</dbReference>
<feature type="non-terminal residue" evidence="9">
    <location>
        <position position="294"/>
    </location>
</feature>
<dbReference type="AlphaFoldDB" id="A0AAV5WAJ0"/>
<dbReference type="Gene3D" id="3.40.50.1240">
    <property type="entry name" value="Phosphoglycerate mutase-like"/>
    <property type="match status" value="1"/>
</dbReference>
<keyword evidence="10" id="KW-1185">Reference proteome</keyword>
<dbReference type="PANTHER" id="PTHR11567:SF211">
    <property type="entry name" value="PROSTATIC ACID PHOSPHATASE"/>
    <property type="match status" value="1"/>
</dbReference>
<evidence type="ECO:0000256" key="1">
    <source>
        <dbReference type="ARBA" id="ARBA00000032"/>
    </source>
</evidence>
<feature type="chain" id="PRO_5043495813" description="acid phosphatase" evidence="8">
    <location>
        <begin position="17"/>
        <end position="294"/>
    </location>
</feature>
<reference evidence="9" key="1">
    <citation type="submission" date="2023-10" db="EMBL/GenBank/DDBJ databases">
        <title>Genome assembly of Pristionchus species.</title>
        <authorList>
            <person name="Yoshida K."/>
            <person name="Sommer R.J."/>
        </authorList>
    </citation>
    <scope>NUCLEOTIDE SEQUENCE</scope>
    <source>
        <strain evidence="9">RS5133</strain>
    </source>
</reference>
<keyword evidence="5" id="KW-0378">Hydrolase</keyword>
<dbReference type="Pfam" id="PF00328">
    <property type="entry name" value="His_Phos_2"/>
    <property type="match status" value="1"/>
</dbReference>
<keyword evidence="4 8" id="KW-0732">Signal</keyword>
<evidence type="ECO:0000256" key="5">
    <source>
        <dbReference type="ARBA" id="ARBA00022801"/>
    </source>
</evidence>
<keyword evidence="6" id="KW-1015">Disulfide bond</keyword>
<comment type="similarity">
    <text evidence="2">Belongs to the histidine acid phosphatase family.</text>
</comment>
<comment type="caution">
    <text evidence="9">The sequence shown here is derived from an EMBL/GenBank/DDBJ whole genome shotgun (WGS) entry which is preliminary data.</text>
</comment>
<dbReference type="EMBL" id="BTSY01000005">
    <property type="protein sequence ID" value="GMT27418.1"/>
    <property type="molecule type" value="Genomic_DNA"/>
</dbReference>
<evidence type="ECO:0000256" key="2">
    <source>
        <dbReference type="ARBA" id="ARBA00005375"/>
    </source>
</evidence>
<dbReference type="SUPFAM" id="SSF53254">
    <property type="entry name" value="Phosphoglycerate mutase-like"/>
    <property type="match status" value="1"/>
</dbReference>
<evidence type="ECO:0000313" key="9">
    <source>
        <dbReference type="EMBL" id="GMT27418.1"/>
    </source>
</evidence>
<dbReference type="InterPro" id="IPR029033">
    <property type="entry name" value="His_PPase_superfam"/>
</dbReference>
<evidence type="ECO:0000256" key="6">
    <source>
        <dbReference type="ARBA" id="ARBA00023157"/>
    </source>
</evidence>
<organism evidence="9 10">
    <name type="scientific">Pristionchus fissidentatus</name>
    <dbReference type="NCBI Taxonomy" id="1538716"/>
    <lineage>
        <taxon>Eukaryota</taxon>
        <taxon>Metazoa</taxon>
        <taxon>Ecdysozoa</taxon>
        <taxon>Nematoda</taxon>
        <taxon>Chromadorea</taxon>
        <taxon>Rhabditida</taxon>
        <taxon>Rhabditina</taxon>
        <taxon>Diplogasteromorpha</taxon>
        <taxon>Diplogasteroidea</taxon>
        <taxon>Neodiplogasteridae</taxon>
        <taxon>Pristionchus</taxon>
    </lineage>
</organism>
<dbReference type="PANTHER" id="PTHR11567">
    <property type="entry name" value="ACID PHOSPHATASE-RELATED"/>
    <property type="match status" value="1"/>
</dbReference>
<proteinExistence type="inferred from homology"/>
<dbReference type="Proteomes" id="UP001432322">
    <property type="component" value="Unassembled WGS sequence"/>
</dbReference>
<dbReference type="InterPro" id="IPR000560">
    <property type="entry name" value="His_Pase_clade-2"/>
</dbReference>
<evidence type="ECO:0000256" key="7">
    <source>
        <dbReference type="ARBA" id="ARBA00023180"/>
    </source>
</evidence>
<sequence length="294" mass="31805">MRTATLLLLGFVGTLAIDELLSVNVVIRHADRSATSGWATPQSPSVLFRGNGELTDLGIDNAYAQGKDFKERYVKTGFIDKRFLPSEVFVRSSSVNRCLMSAASFTNALFKDTSKYHAVIPPIYTVAEANDELLVPLLTCKDGWEDVISKYNLTSNINVFQSSIVAMMGTEWPAACATVHPSLVDAIIAELPNKKITLPANYKSCAKGPAYIELLAGAGANFNDLRIKRVAGVLTKTLLDNFNTAATCTGEACKGLQKFRVYYTIYMKNGQKADFVDSNNCGNGCSLAAVTAVS</sequence>
<comment type="catalytic activity">
    <reaction evidence="1">
        <text>a phosphate monoester + H2O = an alcohol + phosphate</text>
        <dbReference type="Rhea" id="RHEA:15017"/>
        <dbReference type="ChEBI" id="CHEBI:15377"/>
        <dbReference type="ChEBI" id="CHEBI:30879"/>
        <dbReference type="ChEBI" id="CHEBI:43474"/>
        <dbReference type="ChEBI" id="CHEBI:67140"/>
        <dbReference type="EC" id="3.1.3.2"/>
    </reaction>
</comment>
<evidence type="ECO:0000256" key="8">
    <source>
        <dbReference type="SAM" id="SignalP"/>
    </source>
</evidence>
<protein>
    <recommendedName>
        <fullName evidence="3">acid phosphatase</fullName>
        <ecNumber evidence="3">3.1.3.2</ecNumber>
    </recommendedName>
</protein>
<gene>
    <name evidence="9" type="ORF">PFISCL1PPCAC_18715</name>
</gene>
<name>A0AAV5WAJ0_9BILA</name>
<dbReference type="CDD" id="cd07061">
    <property type="entry name" value="HP_HAP_like"/>
    <property type="match status" value="1"/>
</dbReference>
<dbReference type="InterPro" id="IPR050645">
    <property type="entry name" value="Histidine_acid_phosphatase"/>
</dbReference>
<keyword evidence="7" id="KW-0325">Glycoprotein</keyword>
<evidence type="ECO:0000256" key="3">
    <source>
        <dbReference type="ARBA" id="ARBA00012646"/>
    </source>
</evidence>
<evidence type="ECO:0000313" key="10">
    <source>
        <dbReference type="Proteomes" id="UP001432322"/>
    </source>
</evidence>
<accession>A0AAV5WAJ0</accession>